<accession>A0A195ELL3</accession>
<reference evidence="1 2" key="1">
    <citation type="submission" date="2015-09" db="EMBL/GenBank/DDBJ databases">
        <title>Trachymyrmex cornetzi WGS genome.</title>
        <authorList>
            <person name="Nygaard S."/>
            <person name="Hu H."/>
            <person name="Boomsma J."/>
            <person name="Zhang G."/>
        </authorList>
    </citation>
    <scope>NUCLEOTIDE SEQUENCE [LARGE SCALE GENOMIC DNA]</scope>
    <source>
        <strain evidence="1">Tcor2-1</strain>
        <tissue evidence="1">Whole body</tissue>
    </source>
</reference>
<dbReference type="Proteomes" id="UP000078492">
    <property type="component" value="Unassembled WGS sequence"/>
</dbReference>
<protein>
    <submittedName>
        <fullName evidence="1">Uncharacterized protein</fullName>
    </submittedName>
</protein>
<evidence type="ECO:0000313" key="2">
    <source>
        <dbReference type="Proteomes" id="UP000078492"/>
    </source>
</evidence>
<name>A0A195ELL3_9HYME</name>
<organism evidence="1 2">
    <name type="scientific">Trachymyrmex cornetzi</name>
    <dbReference type="NCBI Taxonomy" id="471704"/>
    <lineage>
        <taxon>Eukaryota</taxon>
        <taxon>Metazoa</taxon>
        <taxon>Ecdysozoa</taxon>
        <taxon>Arthropoda</taxon>
        <taxon>Hexapoda</taxon>
        <taxon>Insecta</taxon>
        <taxon>Pterygota</taxon>
        <taxon>Neoptera</taxon>
        <taxon>Endopterygota</taxon>
        <taxon>Hymenoptera</taxon>
        <taxon>Apocrita</taxon>
        <taxon>Aculeata</taxon>
        <taxon>Formicoidea</taxon>
        <taxon>Formicidae</taxon>
        <taxon>Myrmicinae</taxon>
        <taxon>Trachymyrmex</taxon>
    </lineage>
</organism>
<evidence type="ECO:0000313" key="1">
    <source>
        <dbReference type="EMBL" id="KYN28769.1"/>
    </source>
</evidence>
<keyword evidence="2" id="KW-1185">Reference proteome</keyword>
<dbReference type="EMBL" id="KQ978739">
    <property type="protein sequence ID" value="KYN28769.1"/>
    <property type="molecule type" value="Genomic_DNA"/>
</dbReference>
<proteinExistence type="predicted"/>
<sequence>MTVGSARAPGRYACIHVHAIPTACGWTGGAMVGLHTNPLDIPQSSQRDTALPIQHVQPSTCADTINQIN</sequence>
<gene>
    <name evidence="1" type="ORF">ALC57_01732</name>
</gene>
<dbReference type="AlphaFoldDB" id="A0A195ELL3"/>